<evidence type="ECO:0000313" key="3">
    <source>
        <dbReference type="EMBL" id="KAI7836543.1"/>
    </source>
</evidence>
<reference evidence="3" key="1">
    <citation type="submission" date="2020-11" db="EMBL/GenBank/DDBJ databases">
        <title>Chlorella ohadii genome sequencing and assembly.</title>
        <authorList>
            <person name="Murik O."/>
            <person name="Treves H."/>
            <person name="Kedem I."/>
            <person name="Shotland Y."/>
            <person name="Kaplan A."/>
        </authorList>
    </citation>
    <scope>NUCLEOTIDE SEQUENCE</scope>
    <source>
        <strain evidence="3">1</strain>
    </source>
</reference>
<dbReference type="InterPro" id="IPR016818">
    <property type="entry name" value="NOSIP"/>
</dbReference>
<proteinExistence type="predicted"/>
<dbReference type="Proteomes" id="UP001205105">
    <property type="component" value="Unassembled WGS sequence"/>
</dbReference>
<keyword evidence="4" id="KW-1185">Reference proteome</keyword>
<feature type="coiled-coil region" evidence="1">
    <location>
        <begin position="84"/>
        <end position="123"/>
    </location>
</feature>
<gene>
    <name evidence="3" type="ORF">COHA_009608</name>
</gene>
<dbReference type="GO" id="GO:0005634">
    <property type="term" value="C:nucleus"/>
    <property type="evidence" value="ECO:0007669"/>
    <property type="project" value="TreeGrafter"/>
</dbReference>
<comment type="caution">
    <text evidence="3">The sequence shown here is derived from an EMBL/GenBank/DDBJ whole genome shotgun (WGS) entry which is preliminary data.</text>
</comment>
<dbReference type="PANTHER" id="PTHR13063">
    <property type="entry name" value="ENOS INTERACTING PROTEIN"/>
    <property type="match status" value="1"/>
</dbReference>
<keyword evidence="1" id="KW-0175">Coiled coil</keyword>
<sequence length="331" mass="35970">MGRKHSKNAGVMGSEALTYHEKKALGYGTATERLGKDSIGNYYDCRLTLMPAVVRKAVPASLRSPGFVSRPPPRATCSSREAILENLLEQKKANKRKLAAWEAQQAEEARKQADKAAIDQEAALLAFDRANHMGASEALTQKLKETISEEAEVLLADKRTAAGAVNIKTNEEKMKEMRAFWLPGKTPEAKALLEKPAMDTLCPASGAKLKLKDLIAVKFTPVPDGAPHEYMDPVTKDGFTNASRLVVLKPTGDVMLKETWEKCVRPDGAFNGVPVSDDDVMELQRGGTGFAAHDKELQAKKRFLLGPGSGLADRRGQTAGPTSKFGLRINN</sequence>
<evidence type="ECO:0000313" key="4">
    <source>
        <dbReference type="Proteomes" id="UP001205105"/>
    </source>
</evidence>
<dbReference type="AlphaFoldDB" id="A0AAD5DHJ4"/>
<organism evidence="3 4">
    <name type="scientific">Chlorella ohadii</name>
    <dbReference type="NCBI Taxonomy" id="2649997"/>
    <lineage>
        <taxon>Eukaryota</taxon>
        <taxon>Viridiplantae</taxon>
        <taxon>Chlorophyta</taxon>
        <taxon>core chlorophytes</taxon>
        <taxon>Trebouxiophyceae</taxon>
        <taxon>Chlorellales</taxon>
        <taxon>Chlorellaceae</taxon>
        <taxon>Chlorella clade</taxon>
        <taxon>Chlorella</taxon>
    </lineage>
</organism>
<evidence type="ECO:0000256" key="2">
    <source>
        <dbReference type="SAM" id="MobiDB-lite"/>
    </source>
</evidence>
<accession>A0AAD5DHJ4</accession>
<name>A0AAD5DHJ4_9CHLO</name>
<protein>
    <submittedName>
        <fullName evidence="3">Uncharacterized protein</fullName>
    </submittedName>
</protein>
<dbReference type="PANTHER" id="PTHR13063:SF10">
    <property type="entry name" value="NITRIC OXIDE SYNTHASE-INTERACTING PROTEIN"/>
    <property type="match status" value="1"/>
</dbReference>
<dbReference type="GO" id="GO:0061630">
    <property type="term" value="F:ubiquitin protein ligase activity"/>
    <property type="evidence" value="ECO:0007669"/>
    <property type="project" value="InterPro"/>
</dbReference>
<dbReference type="EMBL" id="JADXDR010000183">
    <property type="protein sequence ID" value="KAI7836543.1"/>
    <property type="molecule type" value="Genomic_DNA"/>
</dbReference>
<feature type="region of interest" description="Disordered" evidence="2">
    <location>
        <begin position="308"/>
        <end position="331"/>
    </location>
</feature>
<evidence type="ECO:0000256" key="1">
    <source>
        <dbReference type="SAM" id="Coils"/>
    </source>
</evidence>
<dbReference type="CDD" id="cd16662">
    <property type="entry name" value="RING-Ubox2_NOSIP"/>
    <property type="match status" value="1"/>
</dbReference>